<dbReference type="InterPro" id="IPR036249">
    <property type="entry name" value="Thioredoxin-like_sf"/>
</dbReference>
<dbReference type="Gene3D" id="3.40.30.10">
    <property type="entry name" value="Glutaredoxin"/>
    <property type="match status" value="1"/>
</dbReference>
<keyword evidence="3 7" id="KW-0808">Transferase</keyword>
<dbReference type="SFLD" id="SFLDG00358">
    <property type="entry name" value="Main_(cytGST)"/>
    <property type="match status" value="1"/>
</dbReference>
<evidence type="ECO:0000256" key="1">
    <source>
        <dbReference type="ARBA" id="ARBA00010128"/>
    </source>
</evidence>
<dbReference type="SUPFAM" id="SSF52833">
    <property type="entry name" value="Thioredoxin-like"/>
    <property type="match status" value="1"/>
</dbReference>
<keyword evidence="8" id="KW-1185">Reference proteome</keyword>
<dbReference type="GO" id="GO:0005737">
    <property type="term" value="C:cytoplasm"/>
    <property type="evidence" value="ECO:0007669"/>
    <property type="project" value="TreeGrafter"/>
</dbReference>
<dbReference type="SFLD" id="SFLDS00019">
    <property type="entry name" value="Glutathione_Transferase_(cytos"/>
    <property type="match status" value="1"/>
</dbReference>
<evidence type="ECO:0000256" key="3">
    <source>
        <dbReference type="ARBA" id="ARBA00022679"/>
    </source>
</evidence>
<evidence type="ECO:0000313" key="7">
    <source>
        <dbReference type="EMBL" id="KIY68228.1"/>
    </source>
</evidence>
<dbReference type="GO" id="GO:0006749">
    <property type="term" value="P:glutathione metabolic process"/>
    <property type="evidence" value="ECO:0007669"/>
    <property type="project" value="TreeGrafter"/>
</dbReference>
<dbReference type="AlphaFoldDB" id="A0A0D7BCL6"/>
<dbReference type="PANTHER" id="PTHR43900:SF3">
    <property type="entry name" value="GLUTATHIONE S-TRANSFERASE RHO"/>
    <property type="match status" value="1"/>
</dbReference>
<dbReference type="InterPro" id="IPR004045">
    <property type="entry name" value="Glutathione_S-Trfase_N"/>
</dbReference>
<evidence type="ECO:0000259" key="6">
    <source>
        <dbReference type="PROSITE" id="PS50405"/>
    </source>
</evidence>
<dbReference type="SUPFAM" id="SSF47616">
    <property type="entry name" value="GST C-terminal domain-like"/>
    <property type="match status" value="1"/>
</dbReference>
<dbReference type="InterPro" id="IPR004046">
    <property type="entry name" value="GST_C"/>
</dbReference>
<dbReference type="GO" id="GO:0043295">
    <property type="term" value="F:glutathione binding"/>
    <property type="evidence" value="ECO:0007669"/>
    <property type="project" value="TreeGrafter"/>
</dbReference>
<evidence type="ECO:0000256" key="2">
    <source>
        <dbReference type="ARBA" id="ARBA00012452"/>
    </source>
</evidence>
<comment type="similarity">
    <text evidence="1">Belongs to the GST superfamily. Phi family.</text>
</comment>
<dbReference type="FunFam" id="3.40.30.10:FF:000016">
    <property type="entry name" value="Glutathione S-transferase F2"/>
    <property type="match status" value="1"/>
</dbReference>
<evidence type="ECO:0000256" key="4">
    <source>
        <dbReference type="ARBA" id="ARBA00047960"/>
    </source>
</evidence>
<dbReference type="InterPro" id="IPR010987">
    <property type="entry name" value="Glutathione-S-Trfase_C-like"/>
</dbReference>
<dbReference type="PANTHER" id="PTHR43900">
    <property type="entry name" value="GLUTATHIONE S-TRANSFERASE RHO"/>
    <property type="match status" value="1"/>
</dbReference>
<dbReference type="FunFam" id="1.20.1050.10:FF:000004">
    <property type="entry name" value="Glutathione S-transferase F2"/>
    <property type="match status" value="1"/>
</dbReference>
<evidence type="ECO:0000259" key="5">
    <source>
        <dbReference type="PROSITE" id="PS50404"/>
    </source>
</evidence>
<reference evidence="7 8" key="1">
    <citation type="journal article" date="2015" name="Fungal Genet. Biol.">
        <title>Evolution of novel wood decay mechanisms in Agaricales revealed by the genome sequences of Fistulina hepatica and Cylindrobasidium torrendii.</title>
        <authorList>
            <person name="Floudas D."/>
            <person name="Held B.W."/>
            <person name="Riley R."/>
            <person name="Nagy L.G."/>
            <person name="Koehler G."/>
            <person name="Ransdell A.S."/>
            <person name="Younus H."/>
            <person name="Chow J."/>
            <person name="Chiniquy J."/>
            <person name="Lipzen A."/>
            <person name="Tritt A."/>
            <person name="Sun H."/>
            <person name="Haridas S."/>
            <person name="LaButti K."/>
            <person name="Ohm R.A."/>
            <person name="Kues U."/>
            <person name="Blanchette R.A."/>
            <person name="Grigoriev I.V."/>
            <person name="Minto R.E."/>
            <person name="Hibbett D.S."/>
        </authorList>
    </citation>
    <scope>NUCLEOTIDE SEQUENCE [LARGE SCALE GENOMIC DNA]</scope>
    <source>
        <strain evidence="7 8">FP15055 ss-10</strain>
    </source>
</reference>
<name>A0A0D7BCL6_9AGAR</name>
<dbReference type="InterPro" id="IPR040079">
    <property type="entry name" value="Glutathione_S-Trfase"/>
</dbReference>
<dbReference type="SFLD" id="SFLDG01154">
    <property type="entry name" value="Main.5:_Phi-like"/>
    <property type="match status" value="1"/>
</dbReference>
<dbReference type="Pfam" id="PF00043">
    <property type="entry name" value="GST_C"/>
    <property type="match status" value="1"/>
</dbReference>
<feature type="domain" description="GST N-terminal" evidence="5">
    <location>
        <begin position="1"/>
        <end position="73"/>
    </location>
</feature>
<dbReference type="Pfam" id="PF02798">
    <property type="entry name" value="GST_N"/>
    <property type="match status" value="1"/>
</dbReference>
<dbReference type="STRING" id="1314674.A0A0D7BCL6"/>
<feature type="domain" description="GST C-terminal" evidence="6">
    <location>
        <begin position="83"/>
        <end position="213"/>
    </location>
</feature>
<dbReference type="OrthoDB" id="249703at2759"/>
<dbReference type="PROSITE" id="PS50405">
    <property type="entry name" value="GST_CTER"/>
    <property type="match status" value="1"/>
</dbReference>
<dbReference type="Gene3D" id="1.20.1050.10">
    <property type="match status" value="1"/>
</dbReference>
<sequence>MSTCTKRVALVLHEKKVPFVFHPIDLSKGEHKAPEYVAKQPFGQVPYVEDEGMTIFESRAIGRYIAMQYAEQGTPLIPTNIRDMKKTVAFEIAMQMENQEFDPYVSKIGMEKIILPLKVPGFTPREEVVQEAIVALSAKLDVYEKILSKQKYLAGDEISLADLNHLQWGVLLKYAGIDIMESKPAVAKWWKELTERPSWQALVKGIESVEKYD</sequence>
<dbReference type="EC" id="2.5.1.18" evidence="2"/>
<dbReference type="InterPro" id="IPR036282">
    <property type="entry name" value="Glutathione-S-Trfase_C_sf"/>
</dbReference>
<organism evidence="7 8">
    <name type="scientific">Cylindrobasidium torrendii FP15055 ss-10</name>
    <dbReference type="NCBI Taxonomy" id="1314674"/>
    <lineage>
        <taxon>Eukaryota</taxon>
        <taxon>Fungi</taxon>
        <taxon>Dikarya</taxon>
        <taxon>Basidiomycota</taxon>
        <taxon>Agaricomycotina</taxon>
        <taxon>Agaricomycetes</taxon>
        <taxon>Agaricomycetidae</taxon>
        <taxon>Agaricales</taxon>
        <taxon>Marasmiineae</taxon>
        <taxon>Physalacriaceae</taxon>
        <taxon>Cylindrobasidium</taxon>
    </lineage>
</organism>
<proteinExistence type="inferred from homology"/>
<dbReference type="GO" id="GO:0009636">
    <property type="term" value="P:response to toxic substance"/>
    <property type="evidence" value="ECO:0007669"/>
    <property type="project" value="UniProtKB-ARBA"/>
</dbReference>
<protein>
    <recommendedName>
        <fullName evidence="2">glutathione transferase</fullName>
        <ecNumber evidence="2">2.5.1.18</ecNumber>
    </recommendedName>
</protein>
<accession>A0A0D7BCL6</accession>
<dbReference type="PROSITE" id="PS50404">
    <property type="entry name" value="GST_NTER"/>
    <property type="match status" value="1"/>
</dbReference>
<evidence type="ECO:0000313" key="8">
    <source>
        <dbReference type="Proteomes" id="UP000054007"/>
    </source>
</evidence>
<comment type="catalytic activity">
    <reaction evidence="4">
        <text>RX + glutathione = an S-substituted glutathione + a halide anion + H(+)</text>
        <dbReference type="Rhea" id="RHEA:16437"/>
        <dbReference type="ChEBI" id="CHEBI:15378"/>
        <dbReference type="ChEBI" id="CHEBI:16042"/>
        <dbReference type="ChEBI" id="CHEBI:17792"/>
        <dbReference type="ChEBI" id="CHEBI:57925"/>
        <dbReference type="ChEBI" id="CHEBI:90779"/>
        <dbReference type="EC" id="2.5.1.18"/>
    </reaction>
</comment>
<dbReference type="Proteomes" id="UP000054007">
    <property type="component" value="Unassembled WGS sequence"/>
</dbReference>
<dbReference type="GO" id="GO:0004364">
    <property type="term" value="F:glutathione transferase activity"/>
    <property type="evidence" value="ECO:0007669"/>
    <property type="project" value="UniProtKB-EC"/>
</dbReference>
<gene>
    <name evidence="7" type="ORF">CYLTODRAFT_421815</name>
</gene>
<dbReference type="EMBL" id="KN880507">
    <property type="protein sequence ID" value="KIY68228.1"/>
    <property type="molecule type" value="Genomic_DNA"/>
</dbReference>